<keyword evidence="2" id="KW-1185">Reference proteome</keyword>
<evidence type="ECO:0000313" key="2">
    <source>
        <dbReference type="Proteomes" id="UP000770717"/>
    </source>
</evidence>
<organism evidence="1 2">
    <name type="scientific">Eleutherodactylus coqui</name>
    <name type="common">Puerto Rican coqui</name>
    <dbReference type="NCBI Taxonomy" id="57060"/>
    <lineage>
        <taxon>Eukaryota</taxon>
        <taxon>Metazoa</taxon>
        <taxon>Chordata</taxon>
        <taxon>Craniata</taxon>
        <taxon>Vertebrata</taxon>
        <taxon>Euteleostomi</taxon>
        <taxon>Amphibia</taxon>
        <taxon>Batrachia</taxon>
        <taxon>Anura</taxon>
        <taxon>Neobatrachia</taxon>
        <taxon>Hyloidea</taxon>
        <taxon>Eleutherodactylidae</taxon>
        <taxon>Eleutherodactylinae</taxon>
        <taxon>Eleutherodactylus</taxon>
        <taxon>Eleutherodactylus</taxon>
    </lineage>
</organism>
<evidence type="ECO:0000313" key="1">
    <source>
        <dbReference type="EMBL" id="KAG9474119.1"/>
    </source>
</evidence>
<name>A0A8J6ESP5_ELECQ</name>
<dbReference type="EMBL" id="WNTK01000013">
    <property type="protein sequence ID" value="KAG9474119.1"/>
    <property type="molecule type" value="Genomic_DNA"/>
</dbReference>
<dbReference type="Proteomes" id="UP000770717">
    <property type="component" value="Unassembled WGS sequence"/>
</dbReference>
<comment type="caution">
    <text evidence="1">The sequence shown here is derived from an EMBL/GenBank/DDBJ whole genome shotgun (WGS) entry which is preliminary data.</text>
</comment>
<reference evidence="1" key="1">
    <citation type="thesis" date="2020" institute="ProQuest LLC" country="789 East Eisenhower Parkway, Ann Arbor, MI, USA">
        <title>Comparative Genomics and Chromosome Evolution.</title>
        <authorList>
            <person name="Mudd A.B."/>
        </authorList>
    </citation>
    <scope>NUCLEOTIDE SEQUENCE</scope>
    <source>
        <strain evidence="1">HN-11 Male</strain>
        <tissue evidence="1">Kidney and liver</tissue>
    </source>
</reference>
<protein>
    <submittedName>
        <fullName evidence="1">Uncharacterized protein</fullName>
    </submittedName>
</protein>
<dbReference type="AlphaFoldDB" id="A0A8J6ESP5"/>
<proteinExistence type="predicted"/>
<gene>
    <name evidence="1" type="ORF">GDO78_004429</name>
</gene>
<sequence length="86" mass="9849">MLRHLQTQDYQMVLKRRSGAAPLLFVTCKLSACPISVSRGFVTEQSIYALVLRCGISKISDYVVYLYIHVEGNWSSPLSPIRMRER</sequence>
<accession>A0A8J6ESP5</accession>